<feature type="transmembrane region" description="Helical" evidence="1">
    <location>
        <begin position="223"/>
        <end position="243"/>
    </location>
</feature>
<evidence type="ECO:0000259" key="3">
    <source>
        <dbReference type="Pfam" id="PF19040"/>
    </source>
</evidence>
<feature type="transmembrane region" description="Helical" evidence="1">
    <location>
        <begin position="282"/>
        <end position="305"/>
    </location>
</feature>
<feature type="transmembrane region" description="Helical" evidence="1">
    <location>
        <begin position="198"/>
        <end position="217"/>
    </location>
</feature>
<feature type="domain" description="Acyltransferase 3" evidence="2">
    <location>
        <begin position="12"/>
        <end position="330"/>
    </location>
</feature>
<dbReference type="Pfam" id="PF19040">
    <property type="entry name" value="SGNH"/>
    <property type="match status" value="1"/>
</dbReference>
<dbReference type="PANTHER" id="PTHR23028">
    <property type="entry name" value="ACETYLTRANSFERASE"/>
    <property type="match status" value="1"/>
</dbReference>
<feature type="transmembrane region" description="Helical" evidence="1">
    <location>
        <begin position="317"/>
        <end position="333"/>
    </location>
</feature>
<dbReference type="Pfam" id="PF01757">
    <property type="entry name" value="Acyl_transf_3"/>
    <property type="match status" value="1"/>
</dbReference>
<dbReference type="PANTHER" id="PTHR23028:SF53">
    <property type="entry name" value="ACYL_TRANSF_3 DOMAIN-CONTAINING PROTEIN"/>
    <property type="match status" value="1"/>
</dbReference>
<accession>A0A1M6TU16</accession>
<reference evidence="4 5" key="1">
    <citation type="submission" date="2016-11" db="EMBL/GenBank/DDBJ databases">
        <authorList>
            <person name="Jaros S."/>
            <person name="Januszkiewicz K."/>
            <person name="Wedrychowicz H."/>
        </authorList>
    </citation>
    <scope>NUCLEOTIDE SEQUENCE [LARGE SCALE GENOMIC DNA]</scope>
    <source>
        <strain evidence="4 5">GAS499</strain>
    </source>
</reference>
<feature type="transmembrane region" description="Helical" evidence="1">
    <location>
        <begin position="167"/>
        <end position="186"/>
    </location>
</feature>
<feature type="transmembrane region" description="Helical" evidence="1">
    <location>
        <begin position="78"/>
        <end position="97"/>
    </location>
</feature>
<dbReference type="InterPro" id="IPR002656">
    <property type="entry name" value="Acyl_transf_3_dom"/>
</dbReference>
<dbReference type="Proteomes" id="UP000189935">
    <property type="component" value="Chromosome I"/>
</dbReference>
<organism evidence="4 5">
    <name type="scientific">Bradyrhizobium lablabi</name>
    <dbReference type="NCBI Taxonomy" id="722472"/>
    <lineage>
        <taxon>Bacteria</taxon>
        <taxon>Pseudomonadati</taxon>
        <taxon>Pseudomonadota</taxon>
        <taxon>Alphaproteobacteria</taxon>
        <taxon>Hyphomicrobiales</taxon>
        <taxon>Nitrobacteraceae</taxon>
        <taxon>Bradyrhizobium</taxon>
    </lineage>
</organism>
<dbReference type="InterPro" id="IPR043968">
    <property type="entry name" value="SGNH"/>
</dbReference>
<evidence type="ECO:0000256" key="1">
    <source>
        <dbReference type="SAM" id="Phobius"/>
    </source>
</evidence>
<dbReference type="GO" id="GO:0016747">
    <property type="term" value="F:acyltransferase activity, transferring groups other than amino-acyl groups"/>
    <property type="evidence" value="ECO:0007669"/>
    <property type="project" value="InterPro"/>
</dbReference>
<evidence type="ECO:0000259" key="2">
    <source>
        <dbReference type="Pfam" id="PF01757"/>
    </source>
</evidence>
<dbReference type="InterPro" id="IPR050879">
    <property type="entry name" value="Acyltransferase_3"/>
</dbReference>
<evidence type="ECO:0000313" key="5">
    <source>
        <dbReference type="Proteomes" id="UP000189935"/>
    </source>
</evidence>
<protein>
    <submittedName>
        <fullName evidence="4">Peptidoglycan/LPS O-acetylase OafA/YrhL, contains acyltransferase and SGNH-hydrolase domains</fullName>
    </submittedName>
</protein>
<feature type="transmembrane region" description="Helical" evidence="1">
    <location>
        <begin position="109"/>
        <end position="128"/>
    </location>
</feature>
<dbReference type="EMBL" id="LT670844">
    <property type="protein sequence ID" value="SHK60393.1"/>
    <property type="molecule type" value="Genomic_DNA"/>
</dbReference>
<dbReference type="GO" id="GO:0016020">
    <property type="term" value="C:membrane"/>
    <property type="evidence" value="ECO:0007669"/>
    <property type="project" value="TreeGrafter"/>
</dbReference>
<evidence type="ECO:0000313" key="4">
    <source>
        <dbReference type="EMBL" id="SHK60393.1"/>
    </source>
</evidence>
<keyword evidence="4" id="KW-0012">Acyltransferase</keyword>
<feature type="transmembrane region" description="Helical" evidence="1">
    <location>
        <begin position="36"/>
        <end position="57"/>
    </location>
</feature>
<feature type="transmembrane region" description="Helical" evidence="1">
    <location>
        <begin position="345"/>
        <end position="365"/>
    </location>
</feature>
<keyword evidence="1" id="KW-1133">Transmembrane helix</keyword>
<dbReference type="GO" id="GO:0016787">
    <property type="term" value="F:hydrolase activity"/>
    <property type="evidence" value="ECO:0007669"/>
    <property type="project" value="UniProtKB-KW"/>
</dbReference>
<keyword evidence="4" id="KW-0808">Transferase</keyword>
<feature type="domain" description="SGNH" evidence="3">
    <location>
        <begin position="408"/>
        <end position="610"/>
    </location>
</feature>
<feature type="transmembrane region" description="Helical" evidence="1">
    <location>
        <begin position="250"/>
        <end position="270"/>
    </location>
</feature>
<keyword evidence="1" id="KW-0472">Membrane</keyword>
<proteinExistence type="predicted"/>
<dbReference type="AlphaFoldDB" id="A0A1M6TU16"/>
<sequence length="630" mass="69247">MLSTPSDRHRPDIDGLRAVAVMLVMNFHAFPEALPGGFIGVDIFFVISGFLITGIVARELDQQRFSLLTFYARRIRRIFPALIVVLTATLVLGWLWMLPSAYAQLSADVFASAAFFANFALLLQSGYFDVESAKKPLLHLWSLGIEEQFYLVWPLILMLAARLRLNILMTAAVLGVASFLLNVALIGSSPVATFYLPFTRAFELLAGAVLACGWSYFSQTDAASNLRAFAGTALIATAAVVLNTKSAFPGWWAALPVAGSVLVLSSPAAWGCRYLLANPLLVWIGEISYPLYLWHWPLLVFYGIIKFEPLTPLDGELILGLSTVLAWLTYRWVEKPIRFGRPSPLKIASLSTAMALIAVSGAMVVQGRGFGFRLPPEIREMADVQSDSSKWRFHQCLLDLGHETSFADDCVDRNRRPLILVWGDSTAGALLPGLRSAQQKRGFGIAQFTSSSCVPALNTDMPDAPNCRAINEQVLSLARELRPEIVLLHSTWSQYLDGMAATVAALKKETNARVVVLGSVPWWKRGLPNEVLRYFMLHHRLIPERLGDADHDGSDAKLRAKLEPLGAEFISVWDVMCSAEGCLTRVGDEARDITASDQVHLTEKGSVFLIQSVIDQVLGGQAPRSSNATQ</sequence>
<keyword evidence="4" id="KW-0378">Hydrolase</keyword>
<gene>
    <name evidence="4" type="ORF">SAMN05444159_3696</name>
</gene>
<name>A0A1M6TU16_9BRAD</name>
<dbReference type="RefSeq" id="WP_172842066.1">
    <property type="nucleotide sequence ID" value="NZ_LT670844.1"/>
</dbReference>
<dbReference type="GO" id="GO:0009103">
    <property type="term" value="P:lipopolysaccharide biosynthetic process"/>
    <property type="evidence" value="ECO:0007669"/>
    <property type="project" value="TreeGrafter"/>
</dbReference>
<dbReference type="SUPFAM" id="SSF52266">
    <property type="entry name" value="SGNH hydrolase"/>
    <property type="match status" value="1"/>
</dbReference>
<keyword evidence="1" id="KW-0812">Transmembrane</keyword>